<gene>
    <name evidence="2" type="ORF">C8F04DRAFT_1148186</name>
</gene>
<sequence length="152" mass="17121">MLSELQRAGTMYSDTYHPVGAGAGHEHSQTFASSREFFDMFFFCSDANGNLWERAGVNKFVCARSKARKESYQETRTRGRKKKERSLPNDCTWATTNRSRGSAIRAIQIQVRTIPCSRPTPCSRPSAPLAQPRALAPTLRELAIARWGRARI</sequence>
<accession>A0AAD6S1W4</accession>
<dbReference type="AlphaFoldDB" id="A0AAD6S1W4"/>
<name>A0AAD6S1W4_9AGAR</name>
<keyword evidence="3" id="KW-1185">Reference proteome</keyword>
<feature type="region of interest" description="Disordered" evidence="1">
    <location>
        <begin position="71"/>
        <end position="92"/>
    </location>
</feature>
<protein>
    <submittedName>
        <fullName evidence="2">Uncharacterized protein</fullName>
    </submittedName>
</protein>
<evidence type="ECO:0000313" key="3">
    <source>
        <dbReference type="Proteomes" id="UP001218188"/>
    </source>
</evidence>
<reference evidence="2" key="1">
    <citation type="submission" date="2023-03" db="EMBL/GenBank/DDBJ databases">
        <title>Massive genome expansion in bonnet fungi (Mycena s.s.) driven by repeated elements and novel gene families across ecological guilds.</title>
        <authorList>
            <consortium name="Lawrence Berkeley National Laboratory"/>
            <person name="Harder C.B."/>
            <person name="Miyauchi S."/>
            <person name="Viragh M."/>
            <person name="Kuo A."/>
            <person name="Thoen E."/>
            <person name="Andreopoulos B."/>
            <person name="Lu D."/>
            <person name="Skrede I."/>
            <person name="Drula E."/>
            <person name="Henrissat B."/>
            <person name="Morin E."/>
            <person name="Kohler A."/>
            <person name="Barry K."/>
            <person name="LaButti K."/>
            <person name="Morin E."/>
            <person name="Salamov A."/>
            <person name="Lipzen A."/>
            <person name="Mereny Z."/>
            <person name="Hegedus B."/>
            <person name="Baldrian P."/>
            <person name="Stursova M."/>
            <person name="Weitz H."/>
            <person name="Taylor A."/>
            <person name="Grigoriev I.V."/>
            <person name="Nagy L.G."/>
            <person name="Martin F."/>
            <person name="Kauserud H."/>
        </authorList>
    </citation>
    <scope>NUCLEOTIDE SEQUENCE</scope>
    <source>
        <strain evidence="2">CBHHK200</strain>
    </source>
</reference>
<organism evidence="2 3">
    <name type="scientific">Mycena alexandri</name>
    <dbReference type="NCBI Taxonomy" id="1745969"/>
    <lineage>
        <taxon>Eukaryota</taxon>
        <taxon>Fungi</taxon>
        <taxon>Dikarya</taxon>
        <taxon>Basidiomycota</taxon>
        <taxon>Agaricomycotina</taxon>
        <taxon>Agaricomycetes</taxon>
        <taxon>Agaricomycetidae</taxon>
        <taxon>Agaricales</taxon>
        <taxon>Marasmiineae</taxon>
        <taxon>Mycenaceae</taxon>
        <taxon>Mycena</taxon>
    </lineage>
</organism>
<dbReference type="EMBL" id="JARJCM010000299">
    <property type="protein sequence ID" value="KAJ7019304.1"/>
    <property type="molecule type" value="Genomic_DNA"/>
</dbReference>
<evidence type="ECO:0000313" key="2">
    <source>
        <dbReference type="EMBL" id="KAJ7019304.1"/>
    </source>
</evidence>
<evidence type="ECO:0000256" key="1">
    <source>
        <dbReference type="SAM" id="MobiDB-lite"/>
    </source>
</evidence>
<dbReference type="Proteomes" id="UP001218188">
    <property type="component" value="Unassembled WGS sequence"/>
</dbReference>
<comment type="caution">
    <text evidence="2">The sequence shown here is derived from an EMBL/GenBank/DDBJ whole genome shotgun (WGS) entry which is preliminary data.</text>
</comment>
<proteinExistence type="predicted"/>